<dbReference type="EMBL" id="BSOA01000050">
    <property type="protein sequence ID" value="GLQ90801.1"/>
    <property type="molecule type" value="Genomic_DNA"/>
</dbReference>
<dbReference type="Gene3D" id="2.40.128.110">
    <property type="entry name" value="Lipid/polyisoprenoid-binding, YceI-like"/>
    <property type="match status" value="1"/>
</dbReference>
<sequence>MPALQRHAPRHMALFLLLLPLLAAATGTEYRIDPVNSEAMFHVRVFWVDNVSGEFTHVDGDVEQGPGSGDWVVNATIPVASVAMPSTRMRRWLLAKAFFDVRHHPTIHFVSNPFAQAQLDHGGTLTGYLTLRGITAPIQFAVEPVHCGGFTVTPCRIILRGALQRSTYGMTSDRLAVSDSVDLNLSITLRPQTR</sequence>
<comment type="caution">
    <text evidence="3">The sequence shown here is derived from an EMBL/GenBank/DDBJ whole genome shotgun (WGS) entry which is preliminary data.</text>
</comment>
<protein>
    <recommendedName>
        <fullName evidence="2">Lipid/polyisoprenoid-binding YceI-like domain-containing protein</fullName>
    </recommendedName>
</protein>
<accession>A0ABQ5XJJ3</accession>
<reference evidence="4" key="1">
    <citation type="journal article" date="2019" name="Int. J. Syst. Evol. Microbiol.">
        <title>The Global Catalogue of Microorganisms (GCM) 10K type strain sequencing project: providing services to taxonomists for standard genome sequencing and annotation.</title>
        <authorList>
            <consortium name="The Broad Institute Genomics Platform"/>
            <consortium name="The Broad Institute Genome Sequencing Center for Infectious Disease"/>
            <person name="Wu L."/>
            <person name="Ma J."/>
        </authorList>
    </citation>
    <scope>NUCLEOTIDE SEQUENCE [LARGE SCALE GENOMIC DNA]</scope>
    <source>
        <strain evidence="4">NBRC 111981</strain>
    </source>
</reference>
<dbReference type="PANTHER" id="PTHR34406">
    <property type="entry name" value="PROTEIN YCEI"/>
    <property type="match status" value="1"/>
</dbReference>
<dbReference type="InterPro" id="IPR007372">
    <property type="entry name" value="Lipid/polyisoprenoid-bd_YceI"/>
</dbReference>
<gene>
    <name evidence="3" type="ORF">GCM10007898_43770</name>
</gene>
<evidence type="ECO:0000313" key="3">
    <source>
        <dbReference type="EMBL" id="GLQ90801.1"/>
    </source>
</evidence>
<dbReference type="SUPFAM" id="SSF101874">
    <property type="entry name" value="YceI-like"/>
    <property type="match status" value="1"/>
</dbReference>
<organism evidence="3 4">
    <name type="scientific">Dyella flagellata</name>
    <dbReference type="NCBI Taxonomy" id="1867833"/>
    <lineage>
        <taxon>Bacteria</taxon>
        <taxon>Pseudomonadati</taxon>
        <taxon>Pseudomonadota</taxon>
        <taxon>Gammaproteobacteria</taxon>
        <taxon>Lysobacterales</taxon>
        <taxon>Rhodanobacteraceae</taxon>
        <taxon>Dyella</taxon>
    </lineage>
</organism>
<name>A0ABQ5XJJ3_9GAMM</name>
<feature type="chain" id="PRO_5045670125" description="Lipid/polyisoprenoid-binding YceI-like domain-containing protein" evidence="1">
    <location>
        <begin position="26"/>
        <end position="194"/>
    </location>
</feature>
<keyword evidence="4" id="KW-1185">Reference proteome</keyword>
<feature type="domain" description="Lipid/polyisoprenoid-binding YceI-like" evidence="2">
    <location>
        <begin position="29"/>
        <end position="190"/>
    </location>
</feature>
<keyword evidence="1" id="KW-0732">Signal</keyword>
<dbReference type="InterPro" id="IPR036761">
    <property type="entry name" value="TTHA0802/YceI-like_sf"/>
</dbReference>
<evidence type="ECO:0000259" key="2">
    <source>
        <dbReference type="SMART" id="SM00867"/>
    </source>
</evidence>
<feature type="signal peptide" evidence="1">
    <location>
        <begin position="1"/>
        <end position="25"/>
    </location>
</feature>
<dbReference type="Pfam" id="PF04264">
    <property type="entry name" value="YceI"/>
    <property type="match status" value="1"/>
</dbReference>
<dbReference type="Proteomes" id="UP001156627">
    <property type="component" value="Unassembled WGS sequence"/>
</dbReference>
<evidence type="ECO:0000256" key="1">
    <source>
        <dbReference type="SAM" id="SignalP"/>
    </source>
</evidence>
<evidence type="ECO:0000313" key="4">
    <source>
        <dbReference type="Proteomes" id="UP001156627"/>
    </source>
</evidence>
<dbReference type="PANTHER" id="PTHR34406:SF1">
    <property type="entry name" value="PROTEIN YCEI"/>
    <property type="match status" value="1"/>
</dbReference>
<proteinExistence type="predicted"/>
<dbReference type="SMART" id="SM00867">
    <property type="entry name" value="YceI"/>
    <property type="match status" value="1"/>
</dbReference>